<dbReference type="InterPro" id="IPR009720">
    <property type="entry name" value="IMP_biosynth_PurP_C"/>
</dbReference>
<evidence type="ECO:0000256" key="9">
    <source>
        <dbReference type="ARBA" id="ARBA00023211"/>
    </source>
</evidence>
<protein>
    <submittedName>
        <fullName evidence="12">5-formaminoimidazole-4-carboxamide-1-(Beta)-D-ribofuranosyl 5'-monophosphate synthetase</fullName>
    </submittedName>
</protein>
<dbReference type="Gene3D" id="3.30.470.20">
    <property type="entry name" value="ATP-grasp fold, B domain"/>
    <property type="match status" value="1"/>
</dbReference>
<dbReference type="AlphaFoldDB" id="E6N6E4"/>
<dbReference type="GO" id="GO:0005524">
    <property type="term" value="F:ATP binding"/>
    <property type="evidence" value="ECO:0007669"/>
    <property type="project" value="UniProtKB-KW"/>
</dbReference>
<evidence type="ECO:0000313" key="12">
    <source>
        <dbReference type="EMBL" id="BAJ47863.1"/>
    </source>
</evidence>
<evidence type="ECO:0000256" key="2">
    <source>
        <dbReference type="ARBA" id="ARBA00001946"/>
    </source>
</evidence>
<keyword evidence="3" id="KW-0436">Ligase</keyword>
<evidence type="ECO:0000259" key="10">
    <source>
        <dbReference type="Pfam" id="PF06849"/>
    </source>
</evidence>
<dbReference type="Proteomes" id="UP000008120">
    <property type="component" value="Chromosome"/>
</dbReference>
<sequence length="341" mass="38704">MLASHSALDVLDGAREEGFRTVAVAKRGREKAYRMFPVVDELVLVDEFHEIIEDHVLEKLADSVFVPNRSFAVYVGYDAIEKQFRIPVFGNRFLLRWEERVGETSYYRLLDAAGIRRPRTYRLEDVDGPVMVKLPEHGRPFERAFFIASDRKNLEKKLGEMIAKGLVDEKSLERVSVEELVLGAHFNANFFHSVVKGRLELHSIDRRIQSNLDGVIRLAAAEQLELNPLIRYIEVGHEPATIRESLLEKVFTIGEKFVEACSRLVSPGVIGPFTLQFLVTPELDLVVYDVAPRIGGGTNVYLGFGGQYSKLYHGRPVTMGRRIAMEIREAVEQNMLSRVTT</sequence>
<evidence type="ECO:0000256" key="6">
    <source>
        <dbReference type="ARBA" id="ARBA00022755"/>
    </source>
</evidence>
<keyword evidence="5" id="KW-0547">Nucleotide-binding</keyword>
<dbReference type="GO" id="GO:0000287">
    <property type="term" value="F:magnesium ion binding"/>
    <property type="evidence" value="ECO:0007669"/>
    <property type="project" value="InterPro"/>
</dbReference>
<evidence type="ECO:0000256" key="5">
    <source>
        <dbReference type="ARBA" id="ARBA00022741"/>
    </source>
</evidence>
<evidence type="ECO:0000313" key="14">
    <source>
        <dbReference type="EMBL" id="BAJ50709.1"/>
    </source>
</evidence>
<keyword evidence="7" id="KW-0067">ATP-binding</keyword>
<proteinExistence type="predicted"/>
<keyword evidence="8" id="KW-0460">Magnesium</keyword>
<comment type="cofactor">
    <cofactor evidence="2">
        <name>Mg(2+)</name>
        <dbReference type="ChEBI" id="CHEBI:18420"/>
    </cofactor>
</comment>
<dbReference type="Gene3D" id="3.40.50.20">
    <property type="match status" value="1"/>
</dbReference>
<dbReference type="SUPFAM" id="SSF52440">
    <property type="entry name" value="PreATP-grasp domain"/>
    <property type="match status" value="1"/>
</dbReference>
<dbReference type="SUPFAM" id="SSF56059">
    <property type="entry name" value="Glutathione synthetase ATP-binding domain-like"/>
    <property type="match status" value="1"/>
</dbReference>
<dbReference type="BioCyc" id="CCAL311458:G131R-864-MONOMER"/>
<dbReference type="Pfam" id="PF06973">
    <property type="entry name" value="DUF1297"/>
    <property type="match status" value="1"/>
</dbReference>
<feature type="domain" description="IMP biosynthesis enzyme PurP C-terminal" evidence="11">
    <location>
        <begin position="154"/>
        <end position="341"/>
    </location>
</feature>
<dbReference type="Gene3D" id="3.30.1490.20">
    <property type="entry name" value="ATP-grasp fold, A domain"/>
    <property type="match status" value="1"/>
</dbReference>
<keyword evidence="4" id="KW-0479">Metal-binding</keyword>
<dbReference type="GO" id="GO:0016879">
    <property type="term" value="F:ligase activity, forming carbon-nitrogen bonds"/>
    <property type="evidence" value="ECO:0007669"/>
    <property type="project" value="InterPro"/>
</dbReference>
<evidence type="ECO:0000256" key="3">
    <source>
        <dbReference type="ARBA" id="ARBA00022598"/>
    </source>
</evidence>
<dbReference type="EMBL" id="BA000048">
    <property type="protein sequence ID" value="BAJ50709.1"/>
    <property type="molecule type" value="Genomic_DNA"/>
</dbReference>
<dbReference type="PIRSF" id="PIRSF004602">
    <property type="entry name" value="ATPgrasp_PurP"/>
    <property type="match status" value="1"/>
</dbReference>
<dbReference type="STRING" id="311458.CSUB_C0852"/>
<evidence type="ECO:0000256" key="8">
    <source>
        <dbReference type="ARBA" id="ARBA00022842"/>
    </source>
</evidence>
<evidence type="ECO:0000256" key="1">
    <source>
        <dbReference type="ARBA" id="ARBA00001936"/>
    </source>
</evidence>
<accession>E6N6E4</accession>
<comment type="cofactor">
    <cofactor evidence="1">
        <name>Mn(2+)</name>
        <dbReference type="ChEBI" id="CHEBI:29035"/>
    </cofactor>
</comment>
<evidence type="ECO:0000259" key="11">
    <source>
        <dbReference type="Pfam" id="PF06973"/>
    </source>
</evidence>
<name>E6N6E4_CALS0</name>
<dbReference type="InterPro" id="IPR016185">
    <property type="entry name" value="PreATP-grasp_dom_sf"/>
</dbReference>
<dbReference type="InterPro" id="IPR010672">
    <property type="entry name" value="IMP_biosynth_PurP_N"/>
</dbReference>
<dbReference type="Pfam" id="PF06849">
    <property type="entry name" value="DUF1246"/>
    <property type="match status" value="1"/>
</dbReference>
<reference evidence="12 15" key="1">
    <citation type="journal article" date="2005" name="Environ. Microbiol.">
        <title>Genetic and functional properties of uncultivated thermophilic crenarchaeotes from a subsurface gold mine as revealed by analysis of genome fragments.</title>
        <authorList>
            <person name="Nunoura T."/>
            <person name="Hirayama H."/>
            <person name="Takami H."/>
            <person name="Oida H."/>
            <person name="Nishi S."/>
            <person name="Shimamura S."/>
            <person name="Suzuki Y."/>
            <person name="Inagaki F."/>
            <person name="Takai K."/>
            <person name="Nealson K.H."/>
            <person name="Horikoshi K."/>
        </authorList>
    </citation>
    <scope>NUCLEOTIDE SEQUENCE [LARGE SCALE GENOMIC DNA]</scope>
</reference>
<evidence type="ECO:0000256" key="7">
    <source>
        <dbReference type="ARBA" id="ARBA00022840"/>
    </source>
</evidence>
<organism evidence="12 15">
    <name type="scientific">Caldiarchaeum subterraneum</name>
    <dbReference type="NCBI Taxonomy" id="311458"/>
    <lineage>
        <taxon>Archaea</taxon>
        <taxon>Nitrososphaerota</taxon>
        <taxon>Candidatus Caldarchaeales</taxon>
        <taxon>Candidatus Caldarchaeaceae</taxon>
        <taxon>Candidatus Caldarchaeum</taxon>
    </lineage>
</organism>
<reference evidence="12 15" key="2">
    <citation type="journal article" date="2011" name="Nucleic Acids Res.">
        <title>Insights into the evolution of Archaea and eukaryotic protein modifier systems revealed by the genome of a novel archaeal group.</title>
        <authorList>
            <person name="Nunoura T."/>
            <person name="Takaki Y."/>
            <person name="Kakuta J."/>
            <person name="Nishi S."/>
            <person name="Sugahara J."/>
            <person name="Kazama H."/>
            <person name="Chee G."/>
            <person name="Hattori M."/>
            <person name="Kanai A."/>
            <person name="Atomi H."/>
            <person name="Takai K."/>
            <person name="Takami H."/>
        </authorList>
    </citation>
    <scope>NUCLEOTIDE SEQUENCE [LARGE SCALE GENOMIC DNA]</scope>
</reference>
<keyword evidence="6" id="KW-0658">Purine biosynthesis</keyword>
<gene>
    <name evidence="14" type="ORF">CSUB_C0852</name>
    <name evidence="13" type="ORF">HGMM_F15C04C40</name>
    <name evidence="12" type="ORF">HGMM_F35E02C26</name>
</gene>
<evidence type="ECO:0000256" key="4">
    <source>
        <dbReference type="ARBA" id="ARBA00022723"/>
    </source>
</evidence>
<dbReference type="InterPro" id="IPR013815">
    <property type="entry name" value="ATP_grasp_subdomain_1"/>
</dbReference>
<keyword evidence="9" id="KW-0464">Manganese</keyword>
<dbReference type="EMBL" id="AP011848">
    <property type="protein sequence ID" value="BAJ47863.1"/>
    <property type="molecule type" value="Genomic_DNA"/>
</dbReference>
<dbReference type="PANTHER" id="PTHR38147">
    <property type="entry name" value="5-FORMAMINOIMIDAZOLE-4-CARBOXAMIDE-1-(BETA)-D-RIBOFURANOSYL 5'-MONOPHOSPHATE SYNTHETASE-RELATED"/>
    <property type="match status" value="1"/>
</dbReference>
<dbReference type="GO" id="GO:0006188">
    <property type="term" value="P:IMP biosynthetic process"/>
    <property type="evidence" value="ECO:0007669"/>
    <property type="project" value="InterPro"/>
</dbReference>
<dbReference type="InterPro" id="IPR023656">
    <property type="entry name" value="IMP_biosynth_PurP"/>
</dbReference>
<dbReference type="PANTHER" id="PTHR38147:SF1">
    <property type="entry name" value="5-FORMAMINOIMIDAZOLE-4-CARBOXAMIDE-1-(BETA)-D-RIBOFURANOSYL 5'-MONOPHOSPHATE SYNTHETASE"/>
    <property type="match status" value="1"/>
</dbReference>
<feature type="domain" description="IMP biosynthesis enzyme PurP N-terminal" evidence="10">
    <location>
        <begin position="1"/>
        <end position="121"/>
    </location>
</feature>
<dbReference type="KEGG" id="csu:CSUB_C0852"/>
<dbReference type="EMBL" id="AP011894">
    <property type="protein sequence ID" value="BAJ49491.1"/>
    <property type="molecule type" value="Genomic_DNA"/>
</dbReference>
<evidence type="ECO:0000313" key="15">
    <source>
        <dbReference type="Proteomes" id="UP000008120"/>
    </source>
</evidence>
<evidence type="ECO:0000313" key="13">
    <source>
        <dbReference type="EMBL" id="BAJ49491.1"/>
    </source>
</evidence>